<dbReference type="Gene3D" id="1.20.90.10">
    <property type="entry name" value="Phospholipase A2 domain"/>
    <property type="match status" value="1"/>
</dbReference>
<evidence type="ECO:0000313" key="5">
    <source>
        <dbReference type="Proteomes" id="UP001160148"/>
    </source>
</evidence>
<protein>
    <recommendedName>
        <fullName evidence="3">Phospholipase A2-like domain-containing protein</fullName>
    </recommendedName>
</protein>
<feature type="region of interest" description="Disordered" evidence="1">
    <location>
        <begin position="268"/>
        <end position="304"/>
    </location>
</feature>
<evidence type="ECO:0000256" key="2">
    <source>
        <dbReference type="SAM" id="Phobius"/>
    </source>
</evidence>
<feature type="domain" description="Phospholipase A2-like" evidence="3">
    <location>
        <begin position="26"/>
        <end position="84"/>
    </location>
</feature>
<sequence length="304" mass="32162">MLPRRKVKSNSGAGLLNTIINSVPFELHLPGYQYCGPGTNLGKRLALGQTGINGLDSACKDHDIAYEKSNSLSERSAADSILEERAWSRVGAKDSGYKEKAAAWLVTTGMKAKRKTGAGCGFGNIVGACKKAIKKSIKTCPSTPNMGKLIKSAVCVARKHVKTNRGARKNKNKLPRVIKVPKTGGALALIPILAGLSALGSLAGGVSNIVKTIRSIRSNSGSPIQLGKGMYLNPHKSAGGSYTIARKSSVRGSHKSIGGNGLKKVAVKRKKISSTKLKNKKSVSTVRRKSTKTNTARKSSRSKN</sequence>
<keyword evidence="2" id="KW-1133">Transmembrane helix</keyword>
<dbReference type="GO" id="GO:0050482">
    <property type="term" value="P:arachidonate secretion"/>
    <property type="evidence" value="ECO:0007669"/>
    <property type="project" value="InterPro"/>
</dbReference>
<reference evidence="4 5" key="1">
    <citation type="submission" date="2023-01" db="EMBL/GenBank/DDBJ databases">
        <authorList>
            <person name="Whitehead M."/>
        </authorList>
    </citation>
    <scope>NUCLEOTIDE SEQUENCE [LARGE SCALE GENOMIC DNA]</scope>
</reference>
<keyword evidence="5" id="KW-1185">Reference proteome</keyword>
<dbReference type="Pfam" id="PF08398">
    <property type="entry name" value="Phospholip_A2_4"/>
    <property type="match status" value="1"/>
</dbReference>
<dbReference type="Proteomes" id="UP001160148">
    <property type="component" value="Unassembled WGS sequence"/>
</dbReference>
<dbReference type="EMBL" id="CARXXK010000001">
    <property type="protein sequence ID" value="CAI6345102.1"/>
    <property type="molecule type" value="Genomic_DNA"/>
</dbReference>
<dbReference type="GO" id="GO:0006644">
    <property type="term" value="P:phospholipid metabolic process"/>
    <property type="evidence" value="ECO:0007669"/>
    <property type="project" value="InterPro"/>
</dbReference>
<accession>A0AAV0VLB4</accession>
<dbReference type="GO" id="GO:0004623">
    <property type="term" value="F:phospholipase A2 activity"/>
    <property type="evidence" value="ECO:0007669"/>
    <property type="project" value="InterPro"/>
</dbReference>
<dbReference type="InterPro" id="IPR013607">
    <property type="entry name" value="Phospholipase_A2-like"/>
</dbReference>
<dbReference type="GO" id="GO:0005198">
    <property type="term" value="F:structural molecule activity"/>
    <property type="evidence" value="ECO:0007669"/>
    <property type="project" value="InterPro"/>
</dbReference>
<evidence type="ECO:0000313" key="4">
    <source>
        <dbReference type="EMBL" id="CAI6345102.1"/>
    </source>
</evidence>
<comment type="caution">
    <text evidence="4">The sequence shown here is derived from an EMBL/GenBank/DDBJ whole genome shotgun (WGS) entry which is preliminary data.</text>
</comment>
<keyword evidence="2" id="KW-0812">Transmembrane</keyword>
<name>A0AAV0VLB4_9HEMI</name>
<dbReference type="InterPro" id="IPR036444">
    <property type="entry name" value="PLipase_A2_dom_sf"/>
</dbReference>
<dbReference type="AlphaFoldDB" id="A0AAV0VLB4"/>
<evidence type="ECO:0000256" key="1">
    <source>
        <dbReference type="SAM" id="MobiDB-lite"/>
    </source>
</evidence>
<organism evidence="4 5">
    <name type="scientific">Macrosiphum euphorbiae</name>
    <name type="common">potato aphid</name>
    <dbReference type="NCBI Taxonomy" id="13131"/>
    <lineage>
        <taxon>Eukaryota</taxon>
        <taxon>Metazoa</taxon>
        <taxon>Ecdysozoa</taxon>
        <taxon>Arthropoda</taxon>
        <taxon>Hexapoda</taxon>
        <taxon>Insecta</taxon>
        <taxon>Pterygota</taxon>
        <taxon>Neoptera</taxon>
        <taxon>Paraneoptera</taxon>
        <taxon>Hemiptera</taxon>
        <taxon>Sternorrhyncha</taxon>
        <taxon>Aphidomorpha</taxon>
        <taxon>Aphidoidea</taxon>
        <taxon>Aphididae</taxon>
        <taxon>Macrosiphini</taxon>
        <taxon>Macrosiphum</taxon>
    </lineage>
</organism>
<proteinExistence type="predicted"/>
<evidence type="ECO:0000259" key="3">
    <source>
        <dbReference type="Pfam" id="PF08398"/>
    </source>
</evidence>
<feature type="compositionally biased region" description="Basic residues" evidence="1">
    <location>
        <begin position="268"/>
        <end position="291"/>
    </location>
</feature>
<gene>
    <name evidence="4" type="ORF">MEUPH1_LOCUS2152</name>
</gene>
<keyword evidence="2" id="KW-0472">Membrane</keyword>
<feature type="transmembrane region" description="Helical" evidence="2">
    <location>
        <begin position="186"/>
        <end position="210"/>
    </location>
</feature>